<evidence type="ECO:0000256" key="6">
    <source>
        <dbReference type="ARBA" id="ARBA00022777"/>
    </source>
</evidence>
<dbReference type="GO" id="GO:0008478">
    <property type="term" value="F:pyridoxal kinase activity"/>
    <property type="evidence" value="ECO:0007669"/>
    <property type="project" value="UniProtKB-EC"/>
</dbReference>
<keyword evidence="4" id="KW-0479">Metal-binding</keyword>
<dbReference type="NCBIfam" id="NF009077">
    <property type="entry name" value="PRK12412.1"/>
    <property type="match status" value="1"/>
</dbReference>
<dbReference type="GO" id="GO:0046872">
    <property type="term" value="F:metal ion binding"/>
    <property type="evidence" value="ECO:0007669"/>
    <property type="project" value="UniProtKB-KW"/>
</dbReference>
<dbReference type="AlphaFoldDB" id="A0A927C7S9"/>
<comment type="caution">
    <text evidence="15">The sequence shown here is derived from an EMBL/GenBank/DDBJ whole genome shotgun (WGS) entry which is preliminary data.</text>
</comment>
<dbReference type="NCBIfam" id="TIGR00097">
    <property type="entry name" value="HMP-P_kinase"/>
    <property type="match status" value="1"/>
</dbReference>
<dbReference type="InterPro" id="IPR013749">
    <property type="entry name" value="PM/HMP-P_kinase-1"/>
</dbReference>
<evidence type="ECO:0000256" key="7">
    <source>
        <dbReference type="ARBA" id="ARBA00022840"/>
    </source>
</evidence>
<evidence type="ECO:0000256" key="13">
    <source>
        <dbReference type="ARBA" id="ARBA00049293"/>
    </source>
</evidence>
<evidence type="ECO:0000256" key="9">
    <source>
        <dbReference type="ARBA" id="ARBA00042307"/>
    </source>
</evidence>
<protein>
    <recommendedName>
        <fullName evidence="2">pyridoxal kinase</fullName>
        <ecNumber evidence="2">2.7.1.35</ecNumber>
    </recommendedName>
    <alternativeName>
        <fullName evidence="10">PN/PL/PM kinase</fullName>
    </alternativeName>
    <alternativeName>
        <fullName evidence="11">Pyridoxal kinase</fullName>
    </alternativeName>
    <alternativeName>
        <fullName evidence="9">Pyridoxamine kinase</fullName>
    </alternativeName>
    <alternativeName>
        <fullName evidence="12">Vitamin B6 kinase</fullName>
    </alternativeName>
</protein>
<evidence type="ECO:0000256" key="11">
    <source>
        <dbReference type="ARBA" id="ARBA00042396"/>
    </source>
</evidence>
<dbReference type="Gene3D" id="3.40.1190.20">
    <property type="match status" value="1"/>
</dbReference>
<dbReference type="PANTHER" id="PTHR20858">
    <property type="entry name" value="PHOSPHOMETHYLPYRIMIDINE KINASE"/>
    <property type="match status" value="1"/>
</dbReference>
<dbReference type="GO" id="GO:0005524">
    <property type="term" value="F:ATP binding"/>
    <property type="evidence" value="ECO:0007669"/>
    <property type="project" value="UniProtKB-KW"/>
</dbReference>
<dbReference type="PANTHER" id="PTHR20858:SF19">
    <property type="entry name" value="PYRIDOXINE KINASE"/>
    <property type="match status" value="1"/>
</dbReference>
<evidence type="ECO:0000256" key="5">
    <source>
        <dbReference type="ARBA" id="ARBA00022741"/>
    </source>
</evidence>
<name>A0A927C7S9_9BACL</name>
<keyword evidence="6 15" id="KW-0418">Kinase</keyword>
<dbReference type="InterPro" id="IPR029056">
    <property type="entry name" value="Ribokinase-like"/>
</dbReference>
<dbReference type="SUPFAM" id="SSF53613">
    <property type="entry name" value="Ribokinase-like"/>
    <property type="match status" value="1"/>
</dbReference>
<sequence>MTAIYKALTIAGSDTSGGAGIQADLKTFQERGVYGMTALTTVVAQDPHNGWFHNVFPLPVHALEAQLETVISGIGVDALKTGMLGSIEIIELVAHKLAKYGITNVVVDPVMVCKGADEALHPETNDSLRDVLIPAALIVTPNLFEASQLSGRPPIRTVDDMKEAAARIHELGARYVLIKGGGKLDHPRALDLLYDGQTFETLESDKIGTTYTHGAGCTYSAAIAAELAKGKPVREAIDTAKAFITAAIRHSFPLNAYFGPTNHAAYRLYESQ</sequence>
<keyword evidence="5" id="KW-0547">Nucleotide-binding</keyword>
<evidence type="ECO:0000256" key="2">
    <source>
        <dbReference type="ARBA" id="ARBA00012104"/>
    </source>
</evidence>
<keyword evidence="7" id="KW-0067">ATP-binding</keyword>
<dbReference type="GO" id="GO:0008972">
    <property type="term" value="F:phosphomethylpyrimidine kinase activity"/>
    <property type="evidence" value="ECO:0007669"/>
    <property type="project" value="InterPro"/>
</dbReference>
<evidence type="ECO:0000256" key="10">
    <source>
        <dbReference type="ARBA" id="ARBA00042348"/>
    </source>
</evidence>
<dbReference type="NCBIfam" id="NF009259">
    <property type="entry name" value="PRK12616.1"/>
    <property type="match status" value="1"/>
</dbReference>
<proteinExistence type="inferred from homology"/>
<keyword evidence="16" id="KW-1185">Reference proteome</keyword>
<dbReference type="InterPro" id="IPR004399">
    <property type="entry name" value="HMP/HMP-P_kinase_dom"/>
</dbReference>
<dbReference type="Proteomes" id="UP000639396">
    <property type="component" value="Unassembled WGS sequence"/>
</dbReference>
<dbReference type="CDD" id="cd01169">
    <property type="entry name" value="HMPP_kinase"/>
    <property type="match status" value="1"/>
</dbReference>
<evidence type="ECO:0000256" key="1">
    <source>
        <dbReference type="ARBA" id="ARBA00009879"/>
    </source>
</evidence>
<evidence type="ECO:0000256" key="12">
    <source>
        <dbReference type="ARBA" id="ARBA00042531"/>
    </source>
</evidence>
<comment type="similarity">
    <text evidence="1">Belongs to the ThiD family.</text>
</comment>
<dbReference type="GO" id="GO:0008902">
    <property type="term" value="F:hydroxymethylpyrimidine kinase activity"/>
    <property type="evidence" value="ECO:0007669"/>
    <property type="project" value="TreeGrafter"/>
</dbReference>
<dbReference type="RefSeq" id="WP_190928291.1">
    <property type="nucleotide sequence ID" value="NZ_JACXJA010000015.1"/>
</dbReference>
<dbReference type="GO" id="GO:0005829">
    <property type="term" value="C:cytosol"/>
    <property type="evidence" value="ECO:0007669"/>
    <property type="project" value="TreeGrafter"/>
</dbReference>
<evidence type="ECO:0000313" key="15">
    <source>
        <dbReference type="EMBL" id="MBD2862948.1"/>
    </source>
</evidence>
<dbReference type="EC" id="2.7.1.35" evidence="2"/>
<dbReference type="GO" id="GO:0009228">
    <property type="term" value="P:thiamine biosynthetic process"/>
    <property type="evidence" value="ECO:0007669"/>
    <property type="project" value="InterPro"/>
</dbReference>
<dbReference type="FunFam" id="3.40.1190.20:FF:000003">
    <property type="entry name" value="Phosphomethylpyrimidine kinase ThiD"/>
    <property type="match status" value="1"/>
</dbReference>
<dbReference type="Pfam" id="PF08543">
    <property type="entry name" value="Phos_pyr_kin"/>
    <property type="match status" value="1"/>
</dbReference>
<evidence type="ECO:0000256" key="3">
    <source>
        <dbReference type="ARBA" id="ARBA00022679"/>
    </source>
</evidence>
<reference evidence="15" key="1">
    <citation type="submission" date="2020-09" db="EMBL/GenBank/DDBJ databases">
        <title>A novel bacterium of genus Paenibacillus, isolated from South China Sea.</title>
        <authorList>
            <person name="Huang H."/>
            <person name="Mo K."/>
            <person name="Hu Y."/>
        </authorList>
    </citation>
    <scope>NUCLEOTIDE SEQUENCE</scope>
    <source>
        <strain evidence="15">IB182363</strain>
    </source>
</reference>
<organism evidence="15 16">
    <name type="scientific">Paenibacillus oceani</name>
    <dbReference type="NCBI Taxonomy" id="2772510"/>
    <lineage>
        <taxon>Bacteria</taxon>
        <taxon>Bacillati</taxon>
        <taxon>Bacillota</taxon>
        <taxon>Bacilli</taxon>
        <taxon>Bacillales</taxon>
        <taxon>Paenibacillaceae</taxon>
        <taxon>Paenibacillus</taxon>
    </lineage>
</organism>
<accession>A0A927C7S9</accession>
<keyword evidence="3" id="KW-0808">Transferase</keyword>
<evidence type="ECO:0000313" key="16">
    <source>
        <dbReference type="Proteomes" id="UP000639396"/>
    </source>
</evidence>
<evidence type="ECO:0000259" key="14">
    <source>
        <dbReference type="Pfam" id="PF08543"/>
    </source>
</evidence>
<keyword evidence="8" id="KW-0460">Magnesium</keyword>
<evidence type="ECO:0000256" key="8">
    <source>
        <dbReference type="ARBA" id="ARBA00022842"/>
    </source>
</evidence>
<dbReference type="EMBL" id="JACXJA010000015">
    <property type="protein sequence ID" value="MBD2862948.1"/>
    <property type="molecule type" value="Genomic_DNA"/>
</dbReference>
<feature type="domain" description="Pyridoxamine kinase/Phosphomethylpyrimidine kinase" evidence="14">
    <location>
        <begin position="14"/>
        <end position="262"/>
    </location>
</feature>
<evidence type="ECO:0000256" key="4">
    <source>
        <dbReference type="ARBA" id="ARBA00022723"/>
    </source>
</evidence>
<gene>
    <name evidence="15" type="primary">pdxK</name>
    <name evidence="15" type="ORF">IDH45_13230</name>
</gene>
<comment type="catalytic activity">
    <reaction evidence="13">
        <text>pyridoxal + ATP = pyridoxal 5'-phosphate + ADP + H(+)</text>
        <dbReference type="Rhea" id="RHEA:10224"/>
        <dbReference type="ChEBI" id="CHEBI:15378"/>
        <dbReference type="ChEBI" id="CHEBI:17310"/>
        <dbReference type="ChEBI" id="CHEBI:30616"/>
        <dbReference type="ChEBI" id="CHEBI:456216"/>
        <dbReference type="ChEBI" id="CHEBI:597326"/>
        <dbReference type="EC" id="2.7.1.35"/>
    </reaction>
</comment>